<dbReference type="Proteomes" id="UP000239711">
    <property type="component" value="Unassembled WGS sequence"/>
</dbReference>
<accession>A0A2S9J8R5</accession>
<keyword evidence="8" id="KW-1185">Reference proteome</keyword>
<dbReference type="OrthoDB" id="9788444at2"/>
<organism evidence="7 8">
    <name type="scientific">Sphingobacterium haloxyli</name>
    <dbReference type="NCBI Taxonomy" id="2100533"/>
    <lineage>
        <taxon>Bacteria</taxon>
        <taxon>Pseudomonadati</taxon>
        <taxon>Bacteroidota</taxon>
        <taxon>Sphingobacteriia</taxon>
        <taxon>Sphingobacteriales</taxon>
        <taxon>Sphingobacteriaceae</taxon>
        <taxon>Sphingobacterium</taxon>
    </lineage>
</organism>
<comment type="similarity">
    <text evidence="2">Belongs to the CcmB/CycW/HelB family.</text>
</comment>
<dbReference type="AlphaFoldDB" id="A0A2S9J8R5"/>
<dbReference type="Pfam" id="PF03379">
    <property type="entry name" value="CcmB"/>
    <property type="match status" value="1"/>
</dbReference>
<dbReference type="RefSeq" id="WP_105715001.1">
    <property type="nucleotide sequence ID" value="NZ_PVBQ01000001.1"/>
</dbReference>
<evidence type="ECO:0000313" key="7">
    <source>
        <dbReference type="EMBL" id="PRD49161.1"/>
    </source>
</evidence>
<name>A0A2S9J8R5_9SPHI</name>
<feature type="transmembrane region" description="Helical" evidence="6">
    <location>
        <begin position="23"/>
        <end position="43"/>
    </location>
</feature>
<keyword evidence="5 6" id="KW-0472">Membrane</keyword>
<keyword evidence="3 6" id="KW-0812">Transmembrane</keyword>
<evidence type="ECO:0000256" key="1">
    <source>
        <dbReference type="ARBA" id="ARBA00004141"/>
    </source>
</evidence>
<evidence type="ECO:0000256" key="6">
    <source>
        <dbReference type="SAM" id="Phobius"/>
    </source>
</evidence>
<evidence type="ECO:0000256" key="5">
    <source>
        <dbReference type="ARBA" id="ARBA00023136"/>
    </source>
</evidence>
<gene>
    <name evidence="7" type="ORF">C5745_00530</name>
</gene>
<dbReference type="InterPro" id="IPR003544">
    <property type="entry name" value="Cyt_c_biogenesis_CcmB"/>
</dbReference>
<dbReference type="EMBL" id="PVBQ01000001">
    <property type="protein sequence ID" value="PRD49161.1"/>
    <property type="molecule type" value="Genomic_DNA"/>
</dbReference>
<feature type="transmembrane region" description="Helical" evidence="6">
    <location>
        <begin position="195"/>
        <end position="217"/>
    </location>
</feature>
<protein>
    <submittedName>
        <fullName evidence="7">ABC transporter permease</fullName>
    </submittedName>
</protein>
<comment type="caution">
    <text evidence="7">The sequence shown here is derived from an EMBL/GenBank/DDBJ whole genome shotgun (WGS) entry which is preliminary data.</text>
</comment>
<feature type="transmembrane region" description="Helical" evidence="6">
    <location>
        <begin position="49"/>
        <end position="68"/>
    </location>
</feature>
<comment type="subcellular location">
    <subcellularLocation>
        <location evidence="1">Membrane</location>
        <topology evidence="1">Multi-pass membrane protein</topology>
    </subcellularLocation>
</comment>
<dbReference type="GO" id="GO:0015232">
    <property type="term" value="F:heme transmembrane transporter activity"/>
    <property type="evidence" value="ECO:0007669"/>
    <property type="project" value="InterPro"/>
</dbReference>
<reference evidence="7 8" key="1">
    <citation type="submission" date="2018-02" db="EMBL/GenBank/DDBJ databases">
        <title>The draft genome of Sphingobacterium sp. 5JN-11.</title>
        <authorList>
            <person name="Liu L."/>
            <person name="Li L."/>
            <person name="Liang L."/>
            <person name="Zhang X."/>
            <person name="Wang T."/>
        </authorList>
    </citation>
    <scope>NUCLEOTIDE SEQUENCE [LARGE SCALE GENOMIC DNA]</scope>
    <source>
        <strain evidence="7 8">5JN-11</strain>
    </source>
</reference>
<proteinExistence type="inferred from homology"/>
<feature type="transmembrane region" description="Helical" evidence="6">
    <location>
        <begin position="158"/>
        <end position="183"/>
    </location>
</feature>
<feature type="transmembrane region" description="Helical" evidence="6">
    <location>
        <begin position="125"/>
        <end position="146"/>
    </location>
</feature>
<evidence type="ECO:0000256" key="3">
    <source>
        <dbReference type="ARBA" id="ARBA00022692"/>
    </source>
</evidence>
<sequence length="219" mass="24447">MNILQQVKTLVYKDIVLEWRSKYAINGILLYVVSTVFVCYQAFKSVDTLVWNALFWIIMLFASVNAISRSFVQESHNRQLYYYTLISPHAIILSKIIYNTLVMVLLSVIAYGAYSVTFSNPVSDPLLYTAAVLLGSISFASVFTMVSGISSKAGNNSTLMAILSFPVIIPLLIVLITLSQNALTGAPRFESDNEILVLLAINVITITISLLLFPYLWRD</sequence>
<dbReference type="GO" id="GO:0017004">
    <property type="term" value="P:cytochrome complex assembly"/>
    <property type="evidence" value="ECO:0007669"/>
    <property type="project" value="InterPro"/>
</dbReference>
<keyword evidence="4 6" id="KW-1133">Transmembrane helix</keyword>
<dbReference type="GO" id="GO:0016020">
    <property type="term" value="C:membrane"/>
    <property type="evidence" value="ECO:0007669"/>
    <property type="project" value="UniProtKB-SubCell"/>
</dbReference>
<feature type="transmembrane region" description="Helical" evidence="6">
    <location>
        <begin position="80"/>
        <end position="113"/>
    </location>
</feature>
<evidence type="ECO:0000313" key="8">
    <source>
        <dbReference type="Proteomes" id="UP000239711"/>
    </source>
</evidence>
<evidence type="ECO:0000256" key="4">
    <source>
        <dbReference type="ARBA" id="ARBA00022989"/>
    </source>
</evidence>
<evidence type="ECO:0000256" key="2">
    <source>
        <dbReference type="ARBA" id="ARBA00010544"/>
    </source>
</evidence>